<evidence type="ECO:0000313" key="10">
    <source>
        <dbReference type="Proteomes" id="UP001149090"/>
    </source>
</evidence>
<feature type="transmembrane region" description="Helical" evidence="6">
    <location>
        <begin position="208"/>
        <end position="230"/>
    </location>
</feature>
<dbReference type="EMBL" id="JAPDFW010000071">
    <property type="protein sequence ID" value="KAJ5073935.1"/>
    <property type="molecule type" value="Genomic_DNA"/>
</dbReference>
<dbReference type="OrthoDB" id="78296at2759"/>
<dbReference type="InterPro" id="IPR058533">
    <property type="entry name" value="Cation_efflux_TM"/>
</dbReference>
<proteinExistence type="predicted"/>
<evidence type="ECO:0000259" key="8">
    <source>
        <dbReference type="Pfam" id="PF16916"/>
    </source>
</evidence>
<dbReference type="Proteomes" id="UP001149090">
    <property type="component" value="Unassembled WGS sequence"/>
</dbReference>
<dbReference type="InterPro" id="IPR050291">
    <property type="entry name" value="CDF_Transporter"/>
</dbReference>
<dbReference type="GO" id="GO:0016020">
    <property type="term" value="C:membrane"/>
    <property type="evidence" value="ECO:0007669"/>
    <property type="project" value="UniProtKB-SubCell"/>
</dbReference>
<dbReference type="AlphaFoldDB" id="A0A9Q0LLE3"/>
<dbReference type="InterPro" id="IPR002524">
    <property type="entry name" value="Cation_efflux"/>
</dbReference>
<dbReference type="NCBIfam" id="TIGR01297">
    <property type="entry name" value="CDF"/>
    <property type="match status" value="1"/>
</dbReference>
<dbReference type="SUPFAM" id="SSF160240">
    <property type="entry name" value="Cation efflux protein cytoplasmic domain-like"/>
    <property type="match status" value="1"/>
</dbReference>
<feature type="domain" description="Cation efflux protein transmembrane" evidence="7">
    <location>
        <begin position="210"/>
        <end position="403"/>
    </location>
</feature>
<feature type="transmembrane region" description="Helical" evidence="6">
    <location>
        <begin position="281"/>
        <end position="302"/>
    </location>
</feature>
<evidence type="ECO:0000313" key="9">
    <source>
        <dbReference type="EMBL" id="KAJ5073935.1"/>
    </source>
</evidence>
<reference evidence="9" key="1">
    <citation type="submission" date="2022-10" db="EMBL/GenBank/DDBJ databases">
        <title>Novel sulphate-reducing endosymbionts in the free-living metamonad Anaeramoeba.</title>
        <authorList>
            <person name="Jerlstrom-Hultqvist J."/>
            <person name="Cepicka I."/>
            <person name="Gallot-Lavallee L."/>
            <person name="Salas-Leiva D."/>
            <person name="Curtis B.A."/>
            <person name="Zahonova K."/>
            <person name="Pipaliya S."/>
            <person name="Dacks J."/>
            <person name="Roger A.J."/>
        </authorList>
    </citation>
    <scope>NUCLEOTIDE SEQUENCE</scope>
    <source>
        <strain evidence="9">BMAN</strain>
    </source>
</reference>
<evidence type="ECO:0000256" key="1">
    <source>
        <dbReference type="ARBA" id="ARBA00004141"/>
    </source>
</evidence>
<comment type="caution">
    <text evidence="9">The sequence shown here is derived from an EMBL/GenBank/DDBJ whole genome shotgun (WGS) entry which is preliminary data.</text>
</comment>
<organism evidence="9 10">
    <name type="scientific">Anaeramoeba ignava</name>
    <name type="common">Anaerobic marine amoeba</name>
    <dbReference type="NCBI Taxonomy" id="1746090"/>
    <lineage>
        <taxon>Eukaryota</taxon>
        <taxon>Metamonada</taxon>
        <taxon>Anaeramoebidae</taxon>
        <taxon>Anaeramoeba</taxon>
    </lineage>
</organism>
<keyword evidence="5 6" id="KW-0472">Membrane</keyword>
<dbReference type="InterPro" id="IPR036837">
    <property type="entry name" value="Cation_efflux_CTD_sf"/>
</dbReference>
<evidence type="ECO:0000256" key="5">
    <source>
        <dbReference type="ARBA" id="ARBA00023136"/>
    </source>
</evidence>
<dbReference type="Gene3D" id="3.30.70.1350">
    <property type="entry name" value="Cation efflux protein, cytoplasmic domain"/>
    <property type="match status" value="1"/>
</dbReference>
<keyword evidence="2" id="KW-0813">Transport</keyword>
<dbReference type="Pfam" id="PF16916">
    <property type="entry name" value="ZT_dimer"/>
    <property type="match status" value="1"/>
</dbReference>
<feature type="domain" description="Cation efflux protein cytoplasmic" evidence="8">
    <location>
        <begin position="410"/>
        <end position="484"/>
    </location>
</feature>
<sequence length="493" mass="57211">MSDSDLELETFETIQLNDPDEEPPLPWNYEEYRSPFTSHIHYSCGHQVLIEQLDDEQLISKKCPICQNDQSPLSVIQKKHLKCPQLYSENISGKIKEMGEDPTIRNRKSGVHEYYLNQQRLLQKYGSDLQNVPVKRNYITKHDPANFMPQIDSQIENSTISQVVQETELTDPTEPTEKSQEVLLKMKEQRRKTIQTKAKEKEQKITDLQLWISFITNFVLVILKSIAVSVSSSATVVASLMDSILDILSCFTVIFTERFSRKKSFNDLYRYPVGKSRMEPILILVFSSVTSTMGIQLFIQSIQHLIGKKTKVEFGVYPFVVLLFTVGVKLILYIWCRFSKRSVIRILSKDHRNDVFSNLVGVIMAEMATKYYWRMDFIGEMTIAFMILLTWITLIYKNIFNLIGVSAPPELFNRLTFLALKHHQAILAVERVQTLKFGSKYFVEIDIVLPYDMLLEQCHRIGESLQDKVEEIPEVERAFVHVDSQIEHKPEHN</sequence>
<dbReference type="GO" id="GO:0008324">
    <property type="term" value="F:monoatomic cation transmembrane transporter activity"/>
    <property type="evidence" value="ECO:0007669"/>
    <property type="project" value="InterPro"/>
</dbReference>
<evidence type="ECO:0000256" key="6">
    <source>
        <dbReference type="SAM" id="Phobius"/>
    </source>
</evidence>
<dbReference type="InterPro" id="IPR027469">
    <property type="entry name" value="Cation_efflux_TMD_sf"/>
</dbReference>
<evidence type="ECO:0000256" key="4">
    <source>
        <dbReference type="ARBA" id="ARBA00022989"/>
    </source>
</evidence>
<keyword evidence="4 6" id="KW-1133">Transmembrane helix</keyword>
<dbReference type="InterPro" id="IPR027470">
    <property type="entry name" value="Cation_efflux_CTD"/>
</dbReference>
<keyword evidence="10" id="KW-1185">Reference proteome</keyword>
<evidence type="ECO:0000256" key="2">
    <source>
        <dbReference type="ARBA" id="ARBA00022448"/>
    </source>
</evidence>
<keyword evidence="3 6" id="KW-0812">Transmembrane</keyword>
<dbReference type="Gene3D" id="1.20.1510.10">
    <property type="entry name" value="Cation efflux protein transmembrane domain"/>
    <property type="match status" value="1"/>
</dbReference>
<comment type="subcellular location">
    <subcellularLocation>
        <location evidence="1">Membrane</location>
        <topology evidence="1">Multi-pass membrane protein</topology>
    </subcellularLocation>
</comment>
<dbReference type="PANTHER" id="PTHR43840:SF13">
    <property type="entry name" value="CATION EFFLUX PROTEIN CYTOPLASMIC DOMAIN-CONTAINING PROTEIN"/>
    <property type="match status" value="1"/>
</dbReference>
<evidence type="ECO:0000256" key="3">
    <source>
        <dbReference type="ARBA" id="ARBA00022692"/>
    </source>
</evidence>
<dbReference type="Pfam" id="PF01545">
    <property type="entry name" value="Cation_efflux"/>
    <property type="match status" value="1"/>
</dbReference>
<feature type="transmembrane region" description="Helical" evidence="6">
    <location>
        <begin position="314"/>
        <end position="335"/>
    </location>
</feature>
<accession>A0A9Q0LLE3</accession>
<dbReference type="SUPFAM" id="SSF161111">
    <property type="entry name" value="Cation efflux protein transmembrane domain-like"/>
    <property type="match status" value="1"/>
</dbReference>
<feature type="transmembrane region" description="Helical" evidence="6">
    <location>
        <begin position="378"/>
        <end position="396"/>
    </location>
</feature>
<protein>
    <submittedName>
        <fullName evidence="9">Metal tolerance protein c3-related</fullName>
    </submittedName>
</protein>
<name>A0A9Q0LLE3_ANAIG</name>
<evidence type="ECO:0000259" key="7">
    <source>
        <dbReference type="Pfam" id="PF01545"/>
    </source>
</evidence>
<gene>
    <name evidence="9" type="ORF">M0811_08208</name>
</gene>
<feature type="transmembrane region" description="Helical" evidence="6">
    <location>
        <begin position="236"/>
        <end position="260"/>
    </location>
</feature>
<dbReference type="PANTHER" id="PTHR43840">
    <property type="entry name" value="MITOCHONDRIAL METAL TRANSPORTER 1-RELATED"/>
    <property type="match status" value="1"/>
</dbReference>